<dbReference type="Proteomes" id="UP000236291">
    <property type="component" value="Unassembled WGS sequence"/>
</dbReference>
<dbReference type="AlphaFoldDB" id="A0A2K3PKH7"/>
<gene>
    <name evidence="1" type="ORF">L195_g012480</name>
</gene>
<reference evidence="1 2" key="1">
    <citation type="journal article" date="2014" name="Am. J. Bot.">
        <title>Genome assembly and annotation for red clover (Trifolium pratense; Fabaceae).</title>
        <authorList>
            <person name="Istvanek J."/>
            <person name="Jaros M."/>
            <person name="Krenek A."/>
            <person name="Repkova J."/>
        </authorList>
    </citation>
    <scope>NUCLEOTIDE SEQUENCE [LARGE SCALE GENOMIC DNA]</scope>
    <source>
        <strain evidence="2">cv. Tatra</strain>
        <tissue evidence="1">Young leaves</tissue>
    </source>
</reference>
<comment type="caution">
    <text evidence="1">The sequence shown here is derived from an EMBL/GenBank/DDBJ whole genome shotgun (WGS) entry which is preliminary data.</text>
</comment>
<name>A0A2K3PKH7_TRIPR</name>
<sequence length="61" mass="6718">MDPTRFNNGDEIQWVQCCQGTFVIWSLGIAWTEDVLDIGDSITKGIAWTADLLDTGDSIAL</sequence>
<evidence type="ECO:0000313" key="1">
    <source>
        <dbReference type="EMBL" id="PNY15777.1"/>
    </source>
</evidence>
<proteinExistence type="predicted"/>
<accession>A0A2K3PKH7</accession>
<protein>
    <submittedName>
        <fullName evidence="1">Uncharacterized protein</fullName>
    </submittedName>
</protein>
<organism evidence="1 2">
    <name type="scientific">Trifolium pratense</name>
    <name type="common">Red clover</name>
    <dbReference type="NCBI Taxonomy" id="57577"/>
    <lineage>
        <taxon>Eukaryota</taxon>
        <taxon>Viridiplantae</taxon>
        <taxon>Streptophyta</taxon>
        <taxon>Embryophyta</taxon>
        <taxon>Tracheophyta</taxon>
        <taxon>Spermatophyta</taxon>
        <taxon>Magnoliopsida</taxon>
        <taxon>eudicotyledons</taxon>
        <taxon>Gunneridae</taxon>
        <taxon>Pentapetalae</taxon>
        <taxon>rosids</taxon>
        <taxon>fabids</taxon>
        <taxon>Fabales</taxon>
        <taxon>Fabaceae</taxon>
        <taxon>Papilionoideae</taxon>
        <taxon>50 kb inversion clade</taxon>
        <taxon>NPAAA clade</taxon>
        <taxon>Hologalegina</taxon>
        <taxon>IRL clade</taxon>
        <taxon>Trifolieae</taxon>
        <taxon>Trifolium</taxon>
    </lineage>
</organism>
<dbReference type="EMBL" id="ASHM01007961">
    <property type="protein sequence ID" value="PNY15777.1"/>
    <property type="molecule type" value="Genomic_DNA"/>
</dbReference>
<evidence type="ECO:0000313" key="2">
    <source>
        <dbReference type="Proteomes" id="UP000236291"/>
    </source>
</evidence>
<reference evidence="1 2" key="2">
    <citation type="journal article" date="2017" name="Front. Plant Sci.">
        <title>Gene Classification and Mining of Molecular Markers Useful in Red Clover (Trifolium pratense) Breeding.</title>
        <authorList>
            <person name="Istvanek J."/>
            <person name="Dluhosova J."/>
            <person name="Dluhos P."/>
            <person name="Patkova L."/>
            <person name="Nedelnik J."/>
            <person name="Repkova J."/>
        </authorList>
    </citation>
    <scope>NUCLEOTIDE SEQUENCE [LARGE SCALE GENOMIC DNA]</scope>
    <source>
        <strain evidence="2">cv. Tatra</strain>
        <tissue evidence="1">Young leaves</tissue>
    </source>
</reference>